<dbReference type="GO" id="GO:0005886">
    <property type="term" value="C:plasma membrane"/>
    <property type="evidence" value="ECO:0007669"/>
    <property type="project" value="TreeGrafter"/>
</dbReference>
<dbReference type="InterPro" id="IPR000537">
    <property type="entry name" value="UbiA_prenyltransferase"/>
</dbReference>
<keyword evidence="2 5" id="KW-0812">Transmembrane</keyword>
<feature type="transmembrane region" description="Helical" evidence="5">
    <location>
        <begin position="237"/>
        <end position="256"/>
    </location>
</feature>
<dbReference type="CDD" id="cd13963">
    <property type="entry name" value="PT_UbiA_2"/>
    <property type="match status" value="1"/>
</dbReference>
<accession>A0A955RRA0</accession>
<dbReference type="AlphaFoldDB" id="A0A955RRA0"/>
<dbReference type="NCBIfam" id="NF008977">
    <property type="entry name" value="PRK12324.1-2"/>
    <property type="match status" value="1"/>
</dbReference>
<proteinExistence type="predicted"/>
<sequence length="290" mass="32318">MSYLTNYIKLIRPHQWIKNLIVFGPLIFAGQLGSIYDIKLSVVAFVAFCAMASGVYVLNDLFDLEADRAHPKKKMRPIASGKVSPSHARLFALVFMSIGLLLAVMININVAYILLAYLAVNIAYSVGLKRVVIVDILIIATGFVLRVMAGAIAISVVVSGWILVTTFFLALFFVIGKRRHELLYLGDDARSHRQTLDNYTTTMLDHFTVMTATASVISFALYTLSPETIARFHTSNLVFTLPFVIYAVFRYYFLIYKKDGGADPSAEIISDVPLLISIILWGFLVIAIIY</sequence>
<dbReference type="PANTHER" id="PTHR11048:SF5">
    <property type="entry name" value="DECAPRENYL-PHOSPHATE PHOSPHORIBOSYLTRANSFERASE"/>
    <property type="match status" value="1"/>
</dbReference>
<dbReference type="EMBL" id="JAGQKZ010000072">
    <property type="protein sequence ID" value="MCA9392531.1"/>
    <property type="molecule type" value="Genomic_DNA"/>
</dbReference>
<comment type="subcellular location">
    <subcellularLocation>
        <location evidence="1">Membrane</location>
        <topology evidence="1">Multi-pass membrane protein</topology>
    </subcellularLocation>
</comment>
<evidence type="ECO:0000256" key="2">
    <source>
        <dbReference type="ARBA" id="ARBA00022692"/>
    </source>
</evidence>
<feature type="transmembrane region" description="Helical" evidence="5">
    <location>
        <begin position="42"/>
        <end position="62"/>
    </location>
</feature>
<gene>
    <name evidence="6" type="ORF">KC614_05045</name>
</gene>
<dbReference type="InterPro" id="IPR044878">
    <property type="entry name" value="UbiA_sf"/>
</dbReference>
<keyword evidence="4 5" id="KW-0472">Membrane</keyword>
<feature type="transmembrane region" description="Helical" evidence="5">
    <location>
        <begin position="206"/>
        <end position="225"/>
    </location>
</feature>
<dbReference type="InterPro" id="IPR039653">
    <property type="entry name" value="Prenyltransferase"/>
</dbReference>
<feature type="transmembrane region" description="Helical" evidence="5">
    <location>
        <begin position="152"/>
        <end position="175"/>
    </location>
</feature>
<feature type="transmembrane region" description="Helical" evidence="5">
    <location>
        <begin position="20"/>
        <end position="36"/>
    </location>
</feature>
<keyword evidence="6" id="KW-0808">Transferase</keyword>
<organism evidence="6 7">
    <name type="scientific">candidate division WWE3 bacterium</name>
    <dbReference type="NCBI Taxonomy" id="2053526"/>
    <lineage>
        <taxon>Bacteria</taxon>
        <taxon>Katanobacteria</taxon>
    </lineage>
</organism>
<dbReference type="EC" id="2.4.2.45" evidence="6"/>
<keyword evidence="6" id="KW-0328">Glycosyltransferase</keyword>
<name>A0A955RRA0_UNCKA</name>
<dbReference type="GO" id="GO:0016757">
    <property type="term" value="F:glycosyltransferase activity"/>
    <property type="evidence" value="ECO:0007669"/>
    <property type="project" value="UniProtKB-KW"/>
</dbReference>
<dbReference type="Proteomes" id="UP000751518">
    <property type="component" value="Unassembled WGS sequence"/>
</dbReference>
<evidence type="ECO:0000313" key="6">
    <source>
        <dbReference type="EMBL" id="MCA9392531.1"/>
    </source>
</evidence>
<feature type="transmembrane region" description="Helical" evidence="5">
    <location>
        <begin position="90"/>
        <end position="115"/>
    </location>
</feature>
<reference evidence="6" key="2">
    <citation type="journal article" date="2021" name="Microbiome">
        <title>Successional dynamics and alternative stable states in a saline activated sludge microbial community over 9 years.</title>
        <authorList>
            <person name="Wang Y."/>
            <person name="Ye J."/>
            <person name="Ju F."/>
            <person name="Liu L."/>
            <person name="Boyd J.A."/>
            <person name="Deng Y."/>
            <person name="Parks D.H."/>
            <person name="Jiang X."/>
            <person name="Yin X."/>
            <person name="Woodcroft B.J."/>
            <person name="Tyson G.W."/>
            <person name="Hugenholtz P."/>
            <person name="Polz M.F."/>
            <person name="Zhang T."/>
        </authorList>
    </citation>
    <scope>NUCLEOTIDE SEQUENCE</scope>
    <source>
        <strain evidence="6">HKST-UBA03</strain>
    </source>
</reference>
<evidence type="ECO:0000256" key="5">
    <source>
        <dbReference type="SAM" id="Phobius"/>
    </source>
</evidence>
<feature type="transmembrane region" description="Helical" evidence="5">
    <location>
        <begin position="127"/>
        <end position="145"/>
    </location>
</feature>
<evidence type="ECO:0000256" key="3">
    <source>
        <dbReference type="ARBA" id="ARBA00022989"/>
    </source>
</evidence>
<dbReference type="GO" id="GO:0016765">
    <property type="term" value="F:transferase activity, transferring alkyl or aryl (other than methyl) groups"/>
    <property type="evidence" value="ECO:0007669"/>
    <property type="project" value="InterPro"/>
</dbReference>
<keyword evidence="3 5" id="KW-1133">Transmembrane helix</keyword>
<evidence type="ECO:0000256" key="4">
    <source>
        <dbReference type="ARBA" id="ARBA00023136"/>
    </source>
</evidence>
<dbReference type="Gene3D" id="1.10.357.140">
    <property type="entry name" value="UbiA prenyltransferase"/>
    <property type="match status" value="1"/>
</dbReference>
<evidence type="ECO:0000313" key="7">
    <source>
        <dbReference type="Proteomes" id="UP000751518"/>
    </source>
</evidence>
<dbReference type="PANTHER" id="PTHR11048">
    <property type="entry name" value="PRENYLTRANSFERASES"/>
    <property type="match status" value="1"/>
</dbReference>
<dbReference type="NCBIfam" id="NF008978">
    <property type="entry name" value="PRK12324.1-4"/>
    <property type="match status" value="1"/>
</dbReference>
<dbReference type="GO" id="GO:0009247">
    <property type="term" value="P:glycolipid biosynthetic process"/>
    <property type="evidence" value="ECO:0007669"/>
    <property type="project" value="TreeGrafter"/>
</dbReference>
<dbReference type="Pfam" id="PF01040">
    <property type="entry name" value="UbiA"/>
    <property type="match status" value="1"/>
</dbReference>
<evidence type="ECO:0000256" key="1">
    <source>
        <dbReference type="ARBA" id="ARBA00004141"/>
    </source>
</evidence>
<protein>
    <submittedName>
        <fullName evidence="6">Decaprenyl-phosphate phosphoribosyltransferase</fullName>
        <ecNumber evidence="6">2.4.2.45</ecNumber>
    </submittedName>
</protein>
<reference evidence="6" key="1">
    <citation type="submission" date="2020-04" db="EMBL/GenBank/DDBJ databases">
        <authorList>
            <person name="Zhang T."/>
        </authorList>
    </citation>
    <scope>NUCLEOTIDE SEQUENCE</scope>
    <source>
        <strain evidence="6">HKST-UBA03</strain>
    </source>
</reference>
<comment type="caution">
    <text evidence="6">The sequence shown here is derived from an EMBL/GenBank/DDBJ whole genome shotgun (WGS) entry which is preliminary data.</text>
</comment>
<feature type="transmembrane region" description="Helical" evidence="5">
    <location>
        <begin position="268"/>
        <end position="289"/>
    </location>
</feature>